<feature type="region of interest" description="Disordered" evidence="2">
    <location>
        <begin position="29"/>
        <end position="48"/>
    </location>
</feature>
<dbReference type="EMBL" id="JASVDS010000002">
    <property type="protein sequence ID" value="MDL5032115.1"/>
    <property type="molecule type" value="Genomic_DNA"/>
</dbReference>
<dbReference type="PANTHER" id="PTHR46230:SF7">
    <property type="entry name" value="BOLA-LIKE PROTEIN 1"/>
    <property type="match status" value="1"/>
</dbReference>
<reference evidence="3 4" key="1">
    <citation type="submission" date="2023-06" db="EMBL/GenBank/DDBJ databases">
        <title>Pelomonas sp. APW6 16S ribosomal RNA gene genome sequencing and assembly.</title>
        <authorList>
            <person name="Woo H."/>
        </authorList>
    </citation>
    <scope>NUCLEOTIDE SEQUENCE [LARGE SCALE GENOMIC DNA]</scope>
    <source>
        <strain evidence="3 4">APW6</strain>
    </source>
</reference>
<dbReference type="PIRSF" id="PIRSF003113">
    <property type="entry name" value="BolA"/>
    <property type="match status" value="1"/>
</dbReference>
<dbReference type="PANTHER" id="PTHR46230">
    <property type="match status" value="1"/>
</dbReference>
<evidence type="ECO:0000313" key="4">
    <source>
        <dbReference type="Proteomes" id="UP001238603"/>
    </source>
</evidence>
<dbReference type="InterPro" id="IPR002634">
    <property type="entry name" value="BolA"/>
</dbReference>
<proteinExistence type="inferred from homology"/>
<evidence type="ECO:0000256" key="2">
    <source>
        <dbReference type="SAM" id="MobiDB-lite"/>
    </source>
</evidence>
<dbReference type="InterPro" id="IPR036065">
    <property type="entry name" value="BolA-like_sf"/>
</dbReference>
<protein>
    <submittedName>
        <fullName evidence="3">BolA family protein</fullName>
    </submittedName>
</protein>
<evidence type="ECO:0000256" key="1">
    <source>
        <dbReference type="RuleBase" id="RU003860"/>
    </source>
</evidence>
<comment type="caution">
    <text evidence="3">The sequence shown here is derived from an EMBL/GenBank/DDBJ whole genome shotgun (WGS) entry which is preliminary data.</text>
</comment>
<evidence type="ECO:0000313" key="3">
    <source>
        <dbReference type="EMBL" id="MDL5032115.1"/>
    </source>
</evidence>
<organism evidence="3 4">
    <name type="scientific">Roseateles subflavus</name>
    <dbReference type="NCBI Taxonomy" id="3053353"/>
    <lineage>
        <taxon>Bacteria</taxon>
        <taxon>Pseudomonadati</taxon>
        <taxon>Pseudomonadota</taxon>
        <taxon>Betaproteobacteria</taxon>
        <taxon>Burkholderiales</taxon>
        <taxon>Sphaerotilaceae</taxon>
        <taxon>Roseateles</taxon>
    </lineage>
</organism>
<gene>
    <name evidence="3" type="ORF">QRD43_09350</name>
</gene>
<dbReference type="RefSeq" id="WP_285982213.1">
    <property type="nucleotide sequence ID" value="NZ_JASVDS010000002.1"/>
</dbReference>
<sequence length="96" mass="10626">MNDAMNDAPRASTAVIEQRLRDGLQPQHLEVQDDSAHHAGHAGAREGGHYTVRVVSERFRGLTKVARHRLVYDLLAEQMRRGIHALAIEAKAPGEP</sequence>
<comment type="similarity">
    <text evidence="1">Belongs to the BolA/IbaG family.</text>
</comment>
<keyword evidence="4" id="KW-1185">Reference proteome</keyword>
<accession>A0ABT7LKB5</accession>
<name>A0ABT7LKB5_9BURK</name>
<dbReference type="Proteomes" id="UP001238603">
    <property type="component" value="Unassembled WGS sequence"/>
</dbReference>
<dbReference type="SUPFAM" id="SSF82657">
    <property type="entry name" value="BolA-like"/>
    <property type="match status" value="1"/>
</dbReference>
<dbReference type="Pfam" id="PF01722">
    <property type="entry name" value="BolA"/>
    <property type="match status" value="1"/>
</dbReference>
<dbReference type="Gene3D" id="3.30.300.90">
    <property type="entry name" value="BolA-like"/>
    <property type="match status" value="1"/>
</dbReference>
<feature type="compositionally biased region" description="Basic and acidic residues" evidence="2">
    <location>
        <begin position="30"/>
        <end position="48"/>
    </location>
</feature>